<evidence type="ECO:0000259" key="4">
    <source>
        <dbReference type="PROSITE" id="PS50949"/>
    </source>
</evidence>
<gene>
    <name evidence="5" type="ORF">BDZ31_000230</name>
</gene>
<dbReference type="PANTHER" id="PTHR43537:SF5">
    <property type="entry name" value="UXU OPERON TRANSCRIPTIONAL REGULATOR"/>
    <property type="match status" value="1"/>
</dbReference>
<dbReference type="EMBL" id="JACHNU010000001">
    <property type="protein sequence ID" value="MBB4660657.1"/>
    <property type="molecule type" value="Genomic_DNA"/>
</dbReference>
<dbReference type="InterPro" id="IPR000524">
    <property type="entry name" value="Tscrpt_reg_HTH_GntR"/>
</dbReference>
<dbReference type="GO" id="GO:0003677">
    <property type="term" value="F:DNA binding"/>
    <property type="evidence" value="ECO:0007669"/>
    <property type="project" value="UniProtKB-KW"/>
</dbReference>
<evidence type="ECO:0000313" key="6">
    <source>
        <dbReference type="Proteomes" id="UP000585272"/>
    </source>
</evidence>
<dbReference type="InterPro" id="IPR036390">
    <property type="entry name" value="WH_DNA-bd_sf"/>
</dbReference>
<dbReference type="Proteomes" id="UP000585272">
    <property type="component" value="Unassembled WGS sequence"/>
</dbReference>
<dbReference type="InterPro" id="IPR011711">
    <property type="entry name" value="GntR_C"/>
</dbReference>
<dbReference type="PRINTS" id="PR00035">
    <property type="entry name" value="HTHGNTR"/>
</dbReference>
<dbReference type="GO" id="GO:0003700">
    <property type="term" value="F:DNA-binding transcription factor activity"/>
    <property type="evidence" value="ECO:0007669"/>
    <property type="project" value="InterPro"/>
</dbReference>
<dbReference type="AlphaFoldDB" id="A0A840I725"/>
<name>A0A840I725_9ACTN</name>
<dbReference type="Gene3D" id="1.10.10.10">
    <property type="entry name" value="Winged helix-like DNA-binding domain superfamily/Winged helix DNA-binding domain"/>
    <property type="match status" value="1"/>
</dbReference>
<proteinExistence type="predicted"/>
<dbReference type="CDD" id="cd07377">
    <property type="entry name" value="WHTH_GntR"/>
    <property type="match status" value="1"/>
</dbReference>
<evidence type="ECO:0000256" key="3">
    <source>
        <dbReference type="ARBA" id="ARBA00023163"/>
    </source>
</evidence>
<dbReference type="Gene3D" id="1.20.120.530">
    <property type="entry name" value="GntR ligand-binding domain-like"/>
    <property type="match status" value="1"/>
</dbReference>
<keyword evidence="6" id="KW-1185">Reference proteome</keyword>
<dbReference type="PROSITE" id="PS50949">
    <property type="entry name" value="HTH_GNTR"/>
    <property type="match status" value="1"/>
</dbReference>
<keyword evidence="2 5" id="KW-0238">DNA-binding</keyword>
<dbReference type="RefSeq" id="WP_183338170.1">
    <property type="nucleotide sequence ID" value="NZ_JACHNU010000001.1"/>
</dbReference>
<dbReference type="InterPro" id="IPR036388">
    <property type="entry name" value="WH-like_DNA-bd_sf"/>
</dbReference>
<keyword evidence="1" id="KW-0805">Transcription regulation</keyword>
<dbReference type="Pfam" id="PF00392">
    <property type="entry name" value="GntR"/>
    <property type="match status" value="1"/>
</dbReference>
<dbReference type="SMART" id="SM00345">
    <property type="entry name" value="HTH_GNTR"/>
    <property type="match status" value="1"/>
</dbReference>
<accession>A0A840I725</accession>
<reference evidence="5 6" key="1">
    <citation type="submission" date="2020-08" db="EMBL/GenBank/DDBJ databases">
        <title>Genomic Encyclopedia of Archaeal and Bacterial Type Strains, Phase II (KMG-II): from individual species to whole genera.</title>
        <authorList>
            <person name="Goeker M."/>
        </authorList>
    </citation>
    <scope>NUCLEOTIDE SEQUENCE [LARGE SCALE GENOMIC DNA]</scope>
    <source>
        <strain evidence="5 6">DSM 23288</strain>
    </source>
</reference>
<protein>
    <submittedName>
        <fullName evidence="5">DNA-binding FadR family transcriptional regulator</fullName>
    </submittedName>
</protein>
<evidence type="ECO:0000313" key="5">
    <source>
        <dbReference type="EMBL" id="MBB4660657.1"/>
    </source>
</evidence>
<dbReference type="Pfam" id="PF07729">
    <property type="entry name" value="FCD"/>
    <property type="match status" value="1"/>
</dbReference>
<dbReference type="SUPFAM" id="SSF46785">
    <property type="entry name" value="Winged helix' DNA-binding domain"/>
    <property type="match status" value="1"/>
</dbReference>
<keyword evidence="3" id="KW-0804">Transcription</keyword>
<comment type="caution">
    <text evidence="5">The sequence shown here is derived from an EMBL/GenBank/DDBJ whole genome shotgun (WGS) entry which is preliminary data.</text>
</comment>
<dbReference type="InterPro" id="IPR008920">
    <property type="entry name" value="TF_FadR/GntR_C"/>
</dbReference>
<dbReference type="SUPFAM" id="SSF48008">
    <property type="entry name" value="GntR ligand-binding domain-like"/>
    <property type="match status" value="1"/>
</dbReference>
<feature type="domain" description="HTH gntR-type" evidence="4">
    <location>
        <begin position="15"/>
        <end position="85"/>
    </location>
</feature>
<evidence type="ECO:0000256" key="2">
    <source>
        <dbReference type="ARBA" id="ARBA00023125"/>
    </source>
</evidence>
<dbReference type="SMART" id="SM00895">
    <property type="entry name" value="FCD"/>
    <property type="match status" value="1"/>
</dbReference>
<evidence type="ECO:0000256" key="1">
    <source>
        <dbReference type="ARBA" id="ARBA00023015"/>
    </source>
</evidence>
<sequence length="235" mass="25710">MPSSPESDGEPLVVAPAYAVVVDHLRRAIHLGRYAPGDKLPPERTFAPQLGVSRVTLREAIRVLEGEGYLTTRRGATGGVIVLGHGVPREQLLEQVRERRDEIVALLQFRLVNERLAAERAATRIEPQQLDELERTIAELRAAEAIGAFRQADSAFHLTIAQAADCELLRKAVEDARAAMFLPLDAIEYELIRAATLRGHQRVLAALRRGDAAAAGRAMAAHVRATERELDAVLG</sequence>
<organism evidence="5 6">
    <name type="scientific">Conexibacter arvalis</name>
    <dbReference type="NCBI Taxonomy" id="912552"/>
    <lineage>
        <taxon>Bacteria</taxon>
        <taxon>Bacillati</taxon>
        <taxon>Actinomycetota</taxon>
        <taxon>Thermoleophilia</taxon>
        <taxon>Solirubrobacterales</taxon>
        <taxon>Conexibacteraceae</taxon>
        <taxon>Conexibacter</taxon>
    </lineage>
</organism>
<dbReference type="PANTHER" id="PTHR43537">
    <property type="entry name" value="TRANSCRIPTIONAL REGULATOR, GNTR FAMILY"/>
    <property type="match status" value="1"/>
</dbReference>